<dbReference type="Gene3D" id="3.40.50.1110">
    <property type="entry name" value="SGNH hydrolase"/>
    <property type="match status" value="1"/>
</dbReference>
<feature type="chain" id="PRO_5010581933" description="SGNH hydrolase-type esterase domain-containing protein" evidence="2">
    <location>
        <begin position="22"/>
        <end position="373"/>
    </location>
</feature>
<evidence type="ECO:0008006" key="5">
    <source>
        <dbReference type="Google" id="ProtNLM"/>
    </source>
</evidence>
<dbReference type="InterPro" id="IPR036514">
    <property type="entry name" value="SGNH_hydro_sf"/>
</dbReference>
<dbReference type="InterPro" id="IPR007407">
    <property type="entry name" value="DUF459"/>
</dbReference>
<feature type="region of interest" description="Disordered" evidence="1">
    <location>
        <begin position="58"/>
        <end position="92"/>
    </location>
</feature>
<sequence length="373" mass="42076">MLMRYSAVFRVLAVALCFAVAEPIIVTEAHHAYAQSRDGGSGGGFLSKFFGLFKPKKETREKKIQRRSPRRTTKRRSKPTQPQPVAPRINEEPKNEDAKVLLVVGDDVARGLADGLRAVYAKTPSIRVEKLVYAKTGLVKDKKPDWPEDVTKTLSEQDVGLVVITLGAEDDKAFRFGDQTLPFQGPDWMKEYRFRVASLVASVRNEQLPMIWVGLPPAEDYQKTASFSFLNDLYMEQVEPSGGIFVDIWNAYLDENGVYTSHGPDINGKRKRLRDRDGVYFTWDGYRKMAFFVEREIARVFGSASAFIFEGVKDDPNFMVLTGRLTSPEKKLISNADEKPEPVPGTPQYKLTVSGADMPRVPGRVDEDRWPVF</sequence>
<feature type="compositionally biased region" description="Basic residues" evidence="1">
    <location>
        <begin position="63"/>
        <end position="78"/>
    </location>
</feature>
<evidence type="ECO:0000256" key="2">
    <source>
        <dbReference type="SAM" id="SignalP"/>
    </source>
</evidence>
<dbReference type="GO" id="GO:0016788">
    <property type="term" value="F:hydrolase activity, acting on ester bonds"/>
    <property type="evidence" value="ECO:0007669"/>
    <property type="project" value="UniProtKB-ARBA"/>
</dbReference>
<dbReference type="AlphaFoldDB" id="A0A1U7JH03"/>
<proteinExistence type="predicted"/>
<evidence type="ECO:0000313" key="3">
    <source>
        <dbReference type="EMBL" id="OKL44009.1"/>
    </source>
</evidence>
<protein>
    <recommendedName>
        <fullName evidence="5">SGNH hydrolase-type esterase domain-containing protein</fullName>
    </recommendedName>
</protein>
<keyword evidence="2" id="KW-0732">Signal</keyword>
<comment type="caution">
    <text evidence="3">The sequence shown here is derived from an EMBL/GenBank/DDBJ whole genome shotgun (WGS) entry which is preliminary data.</text>
</comment>
<gene>
    <name evidence="3" type="ORF">A3843_10500</name>
</gene>
<feature type="region of interest" description="Disordered" evidence="1">
    <location>
        <begin position="334"/>
        <end position="373"/>
    </location>
</feature>
<evidence type="ECO:0000256" key="1">
    <source>
        <dbReference type="SAM" id="MobiDB-lite"/>
    </source>
</evidence>
<feature type="compositionally biased region" description="Basic and acidic residues" evidence="1">
    <location>
        <begin position="363"/>
        <end position="373"/>
    </location>
</feature>
<dbReference type="Proteomes" id="UP000185783">
    <property type="component" value="Unassembled WGS sequence"/>
</dbReference>
<accession>A0A1U7JH03</accession>
<organism evidence="3 4">
    <name type="scientific">Pseudovibrio exalbescens</name>
    <dbReference type="NCBI Taxonomy" id="197461"/>
    <lineage>
        <taxon>Bacteria</taxon>
        <taxon>Pseudomonadati</taxon>
        <taxon>Pseudomonadota</taxon>
        <taxon>Alphaproteobacteria</taxon>
        <taxon>Hyphomicrobiales</taxon>
        <taxon>Stappiaceae</taxon>
        <taxon>Pseudovibrio</taxon>
    </lineage>
</organism>
<evidence type="ECO:0000313" key="4">
    <source>
        <dbReference type="Proteomes" id="UP000185783"/>
    </source>
</evidence>
<dbReference type="Pfam" id="PF04311">
    <property type="entry name" value="DUF459"/>
    <property type="match status" value="1"/>
</dbReference>
<keyword evidence="4" id="KW-1185">Reference proteome</keyword>
<dbReference type="SUPFAM" id="SSF52266">
    <property type="entry name" value="SGNH hydrolase"/>
    <property type="match status" value="1"/>
</dbReference>
<feature type="signal peptide" evidence="2">
    <location>
        <begin position="1"/>
        <end position="21"/>
    </location>
</feature>
<dbReference type="EMBL" id="LVVZ01000015">
    <property type="protein sequence ID" value="OKL44009.1"/>
    <property type="molecule type" value="Genomic_DNA"/>
</dbReference>
<dbReference type="STRING" id="197461.A3843_10500"/>
<name>A0A1U7JH03_9HYPH</name>
<reference evidence="3 4" key="1">
    <citation type="submission" date="2016-03" db="EMBL/GenBank/DDBJ databases">
        <title>Genome sequence of Nesiotobacter sp. nov., a moderately halophilic alphaproteobacterium isolated from the Yellow Sea, China.</title>
        <authorList>
            <person name="Zhang G."/>
            <person name="Zhang R."/>
        </authorList>
    </citation>
    <scope>NUCLEOTIDE SEQUENCE [LARGE SCALE GENOMIC DNA]</scope>
    <source>
        <strain evidence="3 4">WB1-6</strain>
    </source>
</reference>